<organism evidence="8 9">
    <name type="scientific">Termitidicoccus mucosus</name>
    <dbReference type="NCBI Taxonomy" id="1184151"/>
    <lineage>
        <taxon>Bacteria</taxon>
        <taxon>Pseudomonadati</taxon>
        <taxon>Verrucomicrobiota</taxon>
        <taxon>Opitutia</taxon>
        <taxon>Opitutales</taxon>
        <taxon>Opitutaceae</taxon>
        <taxon>Termitidicoccus</taxon>
    </lineage>
</organism>
<dbReference type="SUPFAM" id="SSF50156">
    <property type="entry name" value="PDZ domain-like"/>
    <property type="match status" value="2"/>
</dbReference>
<dbReference type="AlphaFoldDB" id="A0A178IFA3"/>
<gene>
    <name evidence="8" type="ORF">AW736_15810</name>
</gene>
<dbReference type="Gene3D" id="2.40.10.120">
    <property type="match status" value="1"/>
</dbReference>
<dbReference type="InterPro" id="IPR009003">
    <property type="entry name" value="Peptidase_S1_PA"/>
</dbReference>
<reference evidence="8 9" key="1">
    <citation type="submission" date="2016-01" db="EMBL/GenBank/DDBJ databases">
        <title>High potential of lignocellulose degradation of a new Verrucomicrobia species.</title>
        <authorList>
            <person name="Wang Y."/>
            <person name="Shi Y."/>
            <person name="Qiu Z."/>
            <person name="Liu S."/>
            <person name="Yang H."/>
        </authorList>
    </citation>
    <scope>NUCLEOTIDE SEQUENCE [LARGE SCALE GENOMIC DNA]</scope>
    <source>
        <strain evidence="8 9">TSB47</strain>
    </source>
</reference>
<evidence type="ECO:0000259" key="7">
    <source>
        <dbReference type="PROSITE" id="PS50106"/>
    </source>
</evidence>
<dbReference type="PROSITE" id="PS50106">
    <property type="entry name" value="PDZ"/>
    <property type="match status" value="1"/>
</dbReference>
<evidence type="ECO:0000256" key="5">
    <source>
        <dbReference type="SAM" id="MobiDB-lite"/>
    </source>
</evidence>
<dbReference type="PRINTS" id="PR00834">
    <property type="entry name" value="PROTEASES2C"/>
</dbReference>
<evidence type="ECO:0000256" key="4">
    <source>
        <dbReference type="ARBA" id="ARBA00022825"/>
    </source>
</evidence>
<dbReference type="Pfam" id="PF13180">
    <property type="entry name" value="PDZ_2"/>
    <property type="match status" value="1"/>
</dbReference>
<proteinExistence type="inferred from homology"/>
<keyword evidence="4" id="KW-0720">Serine protease</keyword>
<feature type="signal peptide" evidence="6">
    <location>
        <begin position="1"/>
        <end position="36"/>
    </location>
</feature>
<evidence type="ECO:0000256" key="6">
    <source>
        <dbReference type="SAM" id="SignalP"/>
    </source>
</evidence>
<dbReference type="SMART" id="SM00228">
    <property type="entry name" value="PDZ"/>
    <property type="match status" value="2"/>
</dbReference>
<dbReference type="Pfam" id="PF13365">
    <property type="entry name" value="Trypsin_2"/>
    <property type="match status" value="1"/>
</dbReference>
<dbReference type="GO" id="GO:0006508">
    <property type="term" value="P:proteolysis"/>
    <property type="evidence" value="ECO:0007669"/>
    <property type="project" value="UniProtKB-KW"/>
</dbReference>
<keyword evidence="6" id="KW-0732">Signal</keyword>
<sequence>MFFPQASSAPASRRCFYLAASAVFAFAVAVAPGARAAKPDAAPGHAAPPALAVDGTPVTEGKRPPLVSYSDVLEPVQKTVVSVASSRYVRQRLPFPWLAPGGGREFKQEGIGSGVIVTPDGYILTNHHVVEGADELIVRLADEREFKAEVVGSDPKTDVAVIKVDAAGLPAVTLADSDRIRVGDIVFAIGNPLGVGQTVTMGIVSATGRRVGILDEVAGYEDFIQTDAAINQGNSGGALLDAKGRLVGINSAILSPTRGNIGIGFAIPVNLARNIMNSLVTSGKVSRGFLGVSVDSLGGELAETLGLPRDTRGVIITDLSPGGPAEQAGLQRYDVITAINGQPVTTFQELRLQVARQQPDSEIAISLLRDGKEQRVTARLGGQGEALGYNELLPGVRVNRLTGELRRSLNIDPRLDGLVIASVDDDSPYAERLAPNMVIVEINRVPAGSIETARRSIIAGRNLFTVYLNGAFRPLVIVVK</sequence>
<dbReference type="FunFam" id="2.40.10.10:FF:000001">
    <property type="entry name" value="Periplasmic serine protease DegS"/>
    <property type="match status" value="1"/>
</dbReference>
<evidence type="ECO:0000256" key="2">
    <source>
        <dbReference type="ARBA" id="ARBA00022670"/>
    </source>
</evidence>
<dbReference type="EMBL" id="LRRQ01000125">
    <property type="protein sequence ID" value="OAM88694.1"/>
    <property type="molecule type" value="Genomic_DNA"/>
</dbReference>
<accession>A0A178IFA3</accession>
<feature type="compositionally biased region" description="Low complexity" evidence="5">
    <location>
        <begin position="38"/>
        <end position="53"/>
    </location>
</feature>
<evidence type="ECO:0000313" key="9">
    <source>
        <dbReference type="Proteomes" id="UP000078486"/>
    </source>
</evidence>
<comment type="similarity">
    <text evidence="1">Belongs to the peptidase S1C family.</text>
</comment>
<keyword evidence="2 8" id="KW-0645">Protease</keyword>
<protein>
    <submittedName>
        <fullName evidence="8">Protease Do</fullName>
    </submittedName>
</protein>
<feature type="region of interest" description="Disordered" evidence="5">
    <location>
        <begin position="38"/>
        <end position="58"/>
    </location>
</feature>
<feature type="chain" id="PRO_5008088787" evidence="6">
    <location>
        <begin position="37"/>
        <end position="480"/>
    </location>
</feature>
<evidence type="ECO:0000256" key="1">
    <source>
        <dbReference type="ARBA" id="ARBA00010541"/>
    </source>
</evidence>
<dbReference type="SUPFAM" id="SSF50494">
    <property type="entry name" value="Trypsin-like serine proteases"/>
    <property type="match status" value="1"/>
</dbReference>
<feature type="domain" description="PDZ" evidence="7">
    <location>
        <begin position="279"/>
        <end position="371"/>
    </location>
</feature>
<dbReference type="GO" id="GO:0004252">
    <property type="term" value="F:serine-type endopeptidase activity"/>
    <property type="evidence" value="ECO:0007669"/>
    <property type="project" value="InterPro"/>
</dbReference>
<dbReference type="InterPro" id="IPR001940">
    <property type="entry name" value="Peptidase_S1C"/>
</dbReference>
<dbReference type="PANTHER" id="PTHR22939">
    <property type="entry name" value="SERINE PROTEASE FAMILY S1C HTRA-RELATED"/>
    <property type="match status" value="1"/>
</dbReference>
<evidence type="ECO:0000313" key="8">
    <source>
        <dbReference type="EMBL" id="OAM88694.1"/>
    </source>
</evidence>
<keyword evidence="3" id="KW-0378">Hydrolase</keyword>
<dbReference type="RefSeq" id="WP_068771270.1">
    <property type="nucleotide sequence ID" value="NZ_CP109796.1"/>
</dbReference>
<dbReference type="Proteomes" id="UP000078486">
    <property type="component" value="Unassembled WGS sequence"/>
</dbReference>
<keyword evidence="9" id="KW-1185">Reference proteome</keyword>
<name>A0A178IFA3_9BACT</name>
<dbReference type="InterPro" id="IPR036034">
    <property type="entry name" value="PDZ_sf"/>
</dbReference>
<dbReference type="STRING" id="1184151.AW736_15810"/>
<comment type="caution">
    <text evidence="8">The sequence shown here is derived from an EMBL/GenBank/DDBJ whole genome shotgun (WGS) entry which is preliminary data.</text>
</comment>
<dbReference type="PANTHER" id="PTHR22939:SF129">
    <property type="entry name" value="SERINE PROTEASE HTRA2, MITOCHONDRIAL"/>
    <property type="match status" value="1"/>
</dbReference>
<dbReference type="InterPro" id="IPR001478">
    <property type="entry name" value="PDZ"/>
</dbReference>
<dbReference type="OrthoDB" id="9758917at2"/>
<dbReference type="Gene3D" id="2.30.42.10">
    <property type="match status" value="2"/>
</dbReference>
<evidence type="ECO:0000256" key="3">
    <source>
        <dbReference type="ARBA" id="ARBA00022801"/>
    </source>
</evidence>